<dbReference type="AlphaFoldDB" id="S4W7F5"/>
<accession>S4W7F5</accession>
<protein>
    <submittedName>
        <fullName evidence="1">Uncharacterized protein</fullName>
    </submittedName>
</protein>
<proteinExistence type="predicted"/>
<sequence>MTKEEAEQRLSVLTEDLKQFQRKQALEMKSLFTYQGKDW</sequence>
<organism evidence="1">
    <name type="scientific">uncultured bacterium 4050020-J15</name>
    <dbReference type="NCBI Taxonomy" id="1343840"/>
    <lineage>
        <taxon>Bacteria</taxon>
        <taxon>environmental samples</taxon>
    </lineage>
</organism>
<dbReference type="EMBL" id="KF170415">
    <property type="protein sequence ID" value="AGO87829.1"/>
    <property type="molecule type" value="Genomic_DNA"/>
</dbReference>
<name>S4W7F5_9BACT</name>
<evidence type="ECO:0000313" key="1">
    <source>
        <dbReference type="EMBL" id="AGO87829.1"/>
    </source>
</evidence>
<reference evidence="1" key="1">
    <citation type="journal article" date="2014" name="ISME J.">
        <title>Genomic properties of Marine Group A bacteria indicate a role in the marine sulfur cycle.</title>
        <authorList>
            <person name="Wright J.J."/>
            <person name="Mewis K."/>
            <person name="Hanson N.W."/>
            <person name="Konwar K.M."/>
            <person name="Maas K.R."/>
            <person name="Hallam S.J."/>
        </authorList>
    </citation>
    <scope>NUCLEOTIDE SEQUENCE</scope>
</reference>